<protein>
    <submittedName>
        <fullName evidence="1">13057_t:CDS:1</fullName>
    </submittedName>
</protein>
<evidence type="ECO:0000313" key="1">
    <source>
        <dbReference type="EMBL" id="CAG8759482.1"/>
    </source>
</evidence>
<dbReference type="EMBL" id="CAJVPU010050493">
    <property type="protein sequence ID" value="CAG8759482.1"/>
    <property type="molecule type" value="Genomic_DNA"/>
</dbReference>
<keyword evidence="2" id="KW-1185">Reference proteome</keyword>
<proteinExistence type="predicted"/>
<reference evidence="1" key="1">
    <citation type="submission" date="2021-06" db="EMBL/GenBank/DDBJ databases">
        <authorList>
            <person name="Kallberg Y."/>
            <person name="Tangrot J."/>
            <person name="Rosling A."/>
        </authorList>
    </citation>
    <scope>NUCLEOTIDE SEQUENCE</scope>
    <source>
        <strain evidence="1">IL203A</strain>
    </source>
</reference>
<dbReference type="Proteomes" id="UP000789702">
    <property type="component" value="Unassembled WGS sequence"/>
</dbReference>
<sequence>KINRENSQLSGIHIFGFDIEILHQIRIEKFKELSTAKTITN</sequence>
<feature type="non-terminal residue" evidence="1">
    <location>
        <position position="41"/>
    </location>
</feature>
<comment type="caution">
    <text evidence="1">The sequence shown here is derived from an EMBL/GenBank/DDBJ whole genome shotgun (WGS) entry which is preliminary data.</text>
</comment>
<name>A0ACA9QP97_9GLOM</name>
<feature type="non-terminal residue" evidence="1">
    <location>
        <position position="1"/>
    </location>
</feature>
<organism evidence="1 2">
    <name type="scientific">Dentiscutata heterogama</name>
    <dbReference type="NCBI Taxonomy" id="1316150"/>
    <lineage>
        <taxon>Eukaryota</taxon>
        <taxon>Fungi</taxon>
        <taxon>Fungi incertae sedis</taxon>
        <taxon>Mucoromycota</taxon>
        <taxon>Glomeromycotina</taxon>
        <taxon>Glomeromycetes</taxon>
        <taxon>Diversisporales</taxon>
        <taxon>Gigasporaceae</taxon>
        <taxon>Dentiscutata</taxon>
    </lineage>
</organism>
<evidence type="ECO:0000313" key="2">
    <source>
        <dbReference type="Proteomes" id="UP000789702"/>
    </source>
</evidence>
<accession>A0ACA9QP97</accession>
<gene>
    <name evidence="1" type="ORF">DHETER_LOCUS15157</name>
</gene>